<keyword evidence="11" id="KW-1185">Reference proteome</keyword>
<evidence type="ECO:0000259" key="7">
    <source>
        <dbReference type="Pfam" id="PF10334"/>
    </source>
</evidence>
<dbReference type="InterPro" id="IPR052430">
    <property type="entry name" value="IVT-Associated"/>
</dbReference>
<feature type="compositionally biased region" description="Low complexity" evidence="5">
    <location>
        <begin position="70"/>
        <end position="86"/>
    </location>
</feature>
<feature type="transmembrane region" description="Helical" evidence="6">
    <location>
        <begin position="252"/>
        <end position="271"/>
    </location>
</feature>
<dbReference type="AlphaFoldDB" id="A0A068RGP8"/>
<evidence type="ECO:0000259" key="9">
    <source>
        <dbReference type="Pfam" id="PF13515"/>
    </source>
</evidence>
<evidence type="ECO:0000313" key="11">
    <source>
        <dbReference type="Proteomes" id="UP000027586"/>
    </source>
</evidence>
<keyword evidence="2 6" id="KW-0812">Transmembrane</keyword>
<feature type="region of interest" description="Disordered" evidence="5">
    <location>
        <begin position="491"/>
        <end position="525"/>
    </location>
</feature>
<evidence type="ECO:0000256" key="2">
    <source>
        <dbReference type="ARBA" id="ARBA00022692"/>
    </source>
</evidence>
<feature type="region of interest" description="Disordered" evidence="5">
    <location>
        <begin position="1"/>
        <end position="41"/>
    </location>
</feature>
<comment type="caution">
    <text evidence="10">The sequence shown here is derived from an EMBL/GenBank/DDBJ whole genome shotgun (WGS) entry which is preliminary data.</text>
</comment>
<dbReference type="PANTHER" id="PTHR47804:SF1">
    <property type="entry name" value="DUF2421 DOMAIN-CONTAINING PROTEIN"/>
    <property type="match status" value="1"/>
</dbReference>
<feature type="transmembrane region" description="Helical" evidence="6">
    <location>
        <begin position="219"/>
        <end position="240"/>
    </location>
</feature>
<feature type="transmembrane region" description="Helical" evidence="6">
    <location>
        <begin position="800"/>
        <end position="819"/>
    </location>
</feature>
<dbReference type="PANTHER" id="PTHR47804">
    <property type="entry name" value="60S RIBOSOMAL PROTEIN L19"/>
    <property type="match status" value="1"/>
</dbReference>
<dbReference type="InterPro" id="IPR018820">
    <property type="entry name" value="BRE4-related_DUF2421"/>
</dbReference>
<sequence length="1121" mass="128038">MGSPSSPPSNSNEQQPIYSTSPQSIRHESPASFGQLFDRHGISPSLTSEIDVVLDDGSLQRRRVSLTSLTEAAGAATSASSANDTTPLLLHNKPPTYMDQRRRSPAASTTSSSSSTDDDDDDDDDDSSSEDDDGHSIYSTLFSFKWLTWCRQHCIPNVKQQRVLKCSFAYFLASLFTFVPVLNAAIGYNRTSSHLVATATVFFNPAKTLGGMIEAAAYGWGYVFFALTISLGSMVTTDFFVDRNLYRTAHAISLMFWLAGATWIIAFFKAYWNKPPVATASSLCFIIIFIVVVREGSANRGDFDTTRIEEISSAVAIGTIITVLCCIIFWPVSAVGKLKKDIESTLISYRTLLKLLTKTFLLDDDLPEFEANRELHSAIESHRASFTSLQSSLHEAKLEMCFHKGERQAEKYDRIIACMHRLAQYVGGLRSSCGIQFEHISNTKTNQKAMSASLHQSNKRSRSVDGGIWNVRAGYHLRKLQDEIRRQKTMILDDRDSKRRRSDDEGLETRRSSIRRHQQQHQQKEGATLIKFIKTIRQPLKSLAFTCKRTISQLQEDFGTTPPAHQTIPRWKLKNNLTKAMELFEVAEHKAVARLYRHRNQSSASNADEEASTYVPAEDVLLVYLFLFNMLEFARELMQLVDAVDQLSRVEEIQSSSAGCCHGWSLYWFWPKKEKKKTQIAEMIPNERNTAETLHTRTPKTPWQQFLWRIWKFTQLLKQQKFRYATKAMVAAVLLATPAFMESTGDWFREWRMEWALITLMVVMTPTVGGTNIVAIYRIFSTILGVSAAALFYSLFPANMYILPILTWLFSIPNFWVILNHKHGKFGQFTLLAYNLVMLNKYNDRETNRVDVWWLALQRFLAIVVGVVVGLFATGYVWPYEARVELRKGLSDLLIRLAWVYRKLVSTYANHSDIIVIPSDADGHGPSHEEIKELAAQSFMDLELDIQRTLTELGVLLSQAPNEFRLKGPFPVDTYRLMLRSCRNITDKFMAMRTVIFKDAWIENVHHSLVLPVSRERREMAGNILLYFYLLASALRLKTPLPPQFPPAHSAWKSLLTRMRQLPIGQSQQLLDMDHVYMFYYAYIMMMEDVIRELDKLGDNMKELFGELIPQSQWNEMFDTV</sequence>
<accession>A0A068RGP8</accession>
<proteinExistence type="predicted"/>
<feature type="compositionally biased region" description="Acidic residues" evidence="5">
    <location>
        <begin position="116"/>
        <end position="133"/>
    </location>
</feature>
<dbReference type="STRING" id="1263082.A0A068RGP8"/>
<organism evidence="10 11">
    <name type="scientific">Lichtheimia corymbifera JMRC:FSU:9682</name>
    <dbReference type="NCBI Taxonomy" id="1263082"/>
    <lineage>
        <taxon>Eukaryota</taxon>
        <taxon>Fungi</taxon>
        <taxon>Fungi incertae sedis</taxon>
        <taxon>Mucoromycota</taxon>
        <taxon>Mucoromycotina</taxon>
        <taxon>Mucoromycetes</taxon>
        <taxon>Mucorales</taxon>
        <taxon>Lichtheimiaceae</taxon>
        <taxon>Lichtheimia</taxon>
    </lineage>
</organism>
<dbReference type="InterPro" id="IPR049453">
    <property type="entry name" value="Memb_transporter_dom"/>
</dbReference>
<feature type="domain" description="Integral membrane bound transporter" evidence="9">
    <location>
        <begin position="745"/>
        <end position="872"/>
    </location>
</feature>
<feature type="transmembrane region" description="Helical" evidence="6">
    <location>
        <begin position="168"/>
        <end position="188"/>
    </location>
</feature>
<dbReference type="Proteomes" id="UP000027586">
    <property type="component" value="Unassembled WGS sequence"/>
</dbReference>
<comment type="subcellular location">
    <subcellularLocation>
        <location evidence="1">Membrane</location>
        <topology evidence="1">Multi-pass membrane protein</topology>
    </subcellularLocation>
</comment>
<protein>
    <submittedName>
        <fullName evidence="10">Related to bre4-protein involved in endocytosis</fullName>
    </submittedName>
</protein>
<gene>
    <name evidence="10" type="ORF">LCOR_00901.1</name>
</gene>
<reference evidence="10" key="1">
    <citation type="submission" date="2013-08" db="EMBL/GenBank/DDBJ databases">
        <title>Gene expansion shapes genome architecture in the human pathogen Lichtheimia corymbifera: an evolutionary genomics analysis in the ancient terrestrial Mucorales (Mucoromycotina).</title>
        <authorList>
            <person name="Schwartze V.U."/>
            <person name="Winter S."/>
            <person name="Shelest E."/>
            <person name="Marcet-Houben M."/>
            <person name="Horn F."/>
            <person name="Wehner S."/>
            <person name="Hoffmann K."/>
            <person name="Riege K."/>
            <person name="Sammeth M."/>
            <person name="Nowrousian M."/>
            <person name="Valiante V."/>
            <person name="Linde J."/>
            <person name="Jacobsen I.D."/>
            <person name="Marz M."/>
            <person name="Brakhage A.A."/>
            <person name="Gabaldon T."/>
            <person name="Bocker S."/>
            <person name="Voigt K."/>
        </authorList>
    </citation>
    <scope>NUCLEOTIDE SEQUENCE [LARGE SCALE GENOMIC DNA]</scope>
    <source>
        <strain evidence="10">FSU 9682</strain>
    </source>
</reference>
<feature type="compositionally biased region" description="Polar residues" evidence="5">
    <location>
        <begin position="13"/>
        <end position="24"/>
    </location>
</feature>
<feature type="transmembrane region" description="Helical" evidence="6">
    <location>
        <begin position="277"/>
        <end position="293"/>
    </location>
</feature>
<dbReference type="InterPro" id="IPR018823">
    <property type="entry name" value="ArAE_2_N"/>
</dbReference>
<dbReference type="EMBL" id="CBTN010000002">
    <property type="protein sequence ID" value="CDH49144.1"/>
    <property type="molecule type" value="Genomic_DNA"/>
</dbReference>
<evidence type="ECO:0000259" key="8">
    <source>
        <dbReference type="Pfam" id="PF10337"/>
    </source>
</evidence>
<feature type="domain" description="DUF2421" evidence="7">
    <location>
        <begin position="879"/>
        <end position="1107"/>
    </location>
</feature>
<evidence type="ECO:0000256" key="5">
    <source>
        <dbReference type="SAM" id="MobiDB-lite"/>
    </source>
</evidence>
<feature type="transmembrane region" description="Helical" evidence="6">
    <location>
        <begin position="852"/>
        <end position="878"/>
    </location>
</feature>
<keyword evidence="4 6" id="KW-0472">Membrane</keyword>
<evidence type="ECO:0000256" key="6">
    <source>
        <dbReference type="SAM" id="Phobius"/>
    </source>
</evidence>
<dbReference type="OrthoDB" id="68611at2759"/>
<evidence type="ECO:0000256" key="1">
    <source>
        <dbReference type="ARBA" id="ARBA00004141"/>
    </source>
</evidence>
<feature type="region of interest" description="Disordered" evidence="5">
    <location>
        <begin position="70"/>
        <end position="133"/>
    </location>
</feature>
<evidence type="ECO:0000313" key="10">
    <source>
        <dbReference type="EMBL" id="CDH49144.1"/>
    </source>
</evidence>
<feature type="domain" description="Putative ER transporter 6TM N-terminal" evidence="8">
    <location>
        <begin position="254"/>
        <end position="473"/>
    </location>
</feature>
<dbReference type="GO" id="GO:0016020">
    <property type="term" value="C:membrane"/>
    <property type="evidence" value="ECO:0007669"/>
    <property type="project" value="UniProtKB-SubCell"/>
</dbReference>
<dbReference type="Pfam" id="PF13515">
    <property type="entry name" value="FUSC_2"/>
    <property type="match status" value="1"/>
</dbReference>
<feature type="transmembrane region" description="Helical" evidence="6">
    <location>
        <begin position="753"/>
        <end position="769"/>
    </location>
</feature>
<dbReference type="VEuPathDB" id="FungiDB:LCOR_00901.1"/>
<name>A0A068RGP8_9FUNG</name>
<keyword evidence="3 6" id="KW-1133">Transmembrane helix</keyword>
<dbReference type="Pfam" id="PF10337">
    <property type="entry name" value="ArAE_2_N"/>
    <property type="match status" value="1"/>
</dbReference>
<evidence type="ECO:0000256" key="3">
    <source>
        <dbReference type="ARBA" id="ARBA00022989"/>
    </source>
</evidence>
<evidence type="ECO:0000256" key="4">
    <source>
        <dbReference type="ARBA" id="ARBA00023136"/>
    </source>
</evidence>
<feature type="compositionally biased region" description="Low complexity" evidence="5">
    <location>
        <begin position="1"/>
        <end position="12"/>
    </location>
</feature>
<feature type="compositionally biased region" description="Basic and acidic residues" evidence="5">
    <location>
        <begin position="491"/>
        <end position="511"/>
    </location>
</feature>
<dbReference type="Pfam" id="PF10334">
    <property type="entry name" value="BRE4"/>
    <property type="match status" value="1"/>
</dbReference>
<feature type="transmembrane region" description="Helical" evidence="6">
    <location>
        <begin position="314"/>
        <end position="332"/>
    </location>
</feature>